<feature type="transmembrane region" description="Helical" evidence="9">
    <location>
        <begin position="437"/>
        <end position="457"/>
    </location>
</feature>
<accession>A0ABR7CNY5</accession>
<dbReference type="SUPFAM" id="SSF82714">
    <property type="entry name" value="Multidrug efflux transporter AcrB TolC docking domain, DN and DC subdomains"/>
    <property type="match status" value="2"/>
</dbReference>
<feature type="transmembrane region" description="Helical" evidence="9">
    <location>
        <begin position="392"/>
        <end position="416"/>
    </location>
</feature>
<feature type="transmembrane region" description="Helical" evidence="9">
    <location>
        <begin position="892"/>
        <end position="911"/>
    </location>
</feature>
<keyword evidence="8 9" id="KW-0472">Membrane</keyword>
<evidence type="ECO:0000256" key="5">
    <source>
        <dbReference type="ARBA" id="ARBA00022519"/>
    </source>
</evidence>
<dbReference type="SUPFAM" id="SSF82693">
    <property type="entry name" value="Multidrug efflux transporter AcrB pore domain, PN1, PN2, PC1 and PC2 subdomains"/>
    <property type="match status" value="3"/>
</dbReference>
<gene>
    <name evidence="10" type="ORF">H8S08_09855</name>
</gene>
<evidence type="ECO:0000256" key="3">
    <source>
        <dbReference type="ARBA" id="ARBA00022448"/>
    </source>
</evidence>
<dbReference type="Gene3D" id="1.20.1640.10">
    <property type="entry name" value="Multidrug efflux transporter AcrB transmembrane domain"/>
    <property type="match status" value="2"/>
</dbReference>
<dbReference type="InterPro" id="IPR004764">
    <property type="entry name" value="MdtF-like"/>
</dbReference>
<evidence type="ECO:0000256" key="6">
    <source>
        <dbReference type="ARBA" id="ARBA00022692"/>
    </source>
</evidence>
<name>A0ABR7CNY5_9BACT</name>
<keyword evidence="6 9" id="KW-0812">Transmembrane</keyword>
<keyword evidence="3" id="KW-0813">Transport</keyword>
<feature type="transmembrane region" description="Helical" evidence="9">
    <location>
        <begin position="923"/>
        <end position="946"/>
    </location>
</feature>
<feature type="transmembrane region" description="Helical" evidence="9">
    <location>
        <begin position="340"/>
        <end position="359"/>
    </location>
</feature>
<sequence length="1049" mass="113706">MGNFFVRRPIFAMVIAIMIVVLGLIAIKSMPIEQYPDITPPVVEVTAQYQGADALTVEQSVATPIEESVNGVSDMIYMQSTNSNDGSMSLQVSFGVGSNPDMSTVFTQNRVSSATPMLPQPVIQQGVTTQKTMTSFIMVLSLFSDGRYDENFLANYAIINMKDPISRINGVGSVQVLGGGPYAMRIWVKPDKMDYLGITVGDISAAIGQQSQVVPGGQLGAEPNDGSPEFTYTVRMPGQYSTAEEFERIVLRANPDGSLVRLRDVARVELGVQSYSTTASFQEHPACLLLINQSPGSNAVEVGRQVNSLMKDLAKSFPDGVQYNTVVDSTHTIVLGIQDIVTTLLLALLLVVLVIYLFLQNIRATIVPLIAIPVSLIGAFMVFPLFGFSINVFSLLGLVLAIGLVVDDAIVVVEAVQVNIEKGMNGRDATIAAMKTVASPIIATTSVLMAVFLPVGLMPGAAGKLYGQFAITIAISVCLSGINALSLSPALCSLLLRPKKEGQTDNRFFRWFNRRFTSGVDGYLKTSGVIVRHSARTLLFIGISAAAVVILMKQIPTGFLPDEDQGYLITNIQLPNAASLTRTEAVIKQINDVLDKNDNVQSVTSAAGFSLLAGTQSPNSGLIFIRLKDWNKRKMTAAQITEALNMELYEEIDAAEVFTFGPPSIPGLGPSSGFTIMIQDKGGNTPQYLAEYTGKFIEEAKKRPEIASISTMFQADVPQKAISIDNDKVLSAGVSLDELHTQVSAYLGGMYVNNFNRFGRMYQTYIQAESEYRLNESKISQFYLTNNRGESVPLSAFITVRDTTGPQFTNRFNLYRSAGVTGLPSTKYSTDEAMTALAEVADEVLPDDMGYAWSNMSYQEAHNSGAGIVFLYAVIFVFLILAALYESWSLPLSILLGIPFALLGAMGFTYLAHLFDPIYVNDIFMQVSLIMLIGLAAKNAILIVEYARDKFSEGMNLQQAALEGAKLRVRPVIMTAVAFLMGVLPLIFATGSNAVARNIMGLALFGGMLIATLIGLFAYPGLFVLIGKWGRYEEKRNQKAATENSPAVK</sequence>
<feature type="transmembrane region" description="Helical" evidence="9">
    <location>
        <begin position="366"/>
        <end position="386"/>
    </location>
</feature>
<evidence type="ECO:0000256" key="4">
    <source>
        <dbReference type="ARBA" id="ARBA00022475"/>
    </source>
</evidence>
<evidence type="ECO:0000256" key="9">
    <source>
        <dbReference type="SAM" id="Phobius"/>
    </source>
</evidence>
<feature type="transmembrane region" description="Helical" evidence="9">
    <location>
        <begin position="9"/>
        <end position="27"/>
    </location>
</feature>
<reference evidence="10 11" key="1">
    <citation type="submission" date="2020-08" db="EMBL/GenBank/DDBJ databases">
        <title>Genome public.</title>
        <authorList>
            <person name="Liu C."/>
            <person name="Sun Q."/>
        </authorList>
    </citation>
    <scope>NUCLEOTIDE SEQUENCE [LARGE SCALE GENOMIC DNA]</scope>
    <source>
        <strain evidence="10 11">New-7</strain>
    </source>
</reference>
<organism evidence="10 11">
    <name type="scientific">Alistipes hominis</name>
    <dbReference type="NCBI Taxonomy" id="2763015"/>
    <lineage>
        <taxon>Bacteria</taxon>
        <taxon>Pseudomonadati</taxon>
        <taxon>Bacteroidota</taxon>
        <taxon>Bacteroidia</taxon>
        <taxon>Bacteroidales</taxon>
        <taxon>Rikenellaceae</taxon>
        <taxon>Alistipes</taxon>
    </lineage>
</organism>
<dbReference type="Pfam" id="PF00873">
    <property type="entry name" value="ACR_tran"/>
    <property type="match status" value="1"/>
</dbReference>
<feature type="transmembrane region" description="Helical" evidence="9">
    <location>
        <begin position="1000"/>
        <end position="1026"/>
    </location>
</feature>
<evidence type="ECO:0000256" key="8">
    <source>
        <dbReference type="ARBA" id="ARBA00023136"/>
    </source>
</evidence>
<evidence type="ECO:0000313" key="11">
    <source>
        <dbReference type="Proteomes" id="UP000636891"/>
    </source>
</evidence>
<evidence type="ECO:0000256" key="7">
    <source>
        <dbReference type="ARBA" id="ARBA00022989"/>
    </source>
</evidence>
<keyword evidence="11" id="KW-1185">Reference proteome</keyword>
<dbReference type="EMBL" id="JACOOK010000005">
    <property type="protein sequence ID" value="MBC5617314.1"/>
    <property type="molecule type" value="Genomic_DNA"/>
</dbReference>
<dbReference type="Gene3D" id="3.30.70.1430">
    <property type="entry name" value="Multidrug efflux transporter AcrB pore domain"/>
    <property type="match status" value="2"/>
</dbReference>
<protein>
    <submittedName>
        <fullName evidence="10">Efflux RND transporter permease subunit</fullName>
    </submittedName>
</protein>
<comment type="subcellular location">
    <subcellularLocation>
        <location evidence="1">Cell inner membrane</location>
        <topology evidence="1">Multi-pass membrane protein</topology>
    </subcellularLocation>
</comment>
<feature type="transmembrane region" description="Helical" evidence="9">
    <location>
        <begin position="535"/>
        <end position="552"/>
    </location>
</feature>
<dbReference type="Gene3D" id="3.30.70.1440">
    <property type="entry name" value="Multidrug efflux transporter AcrB pore domain"/>
    <property type="match status" value="1"/>
</dbReference>
<evidence type="ECO:0000313" key="10">
    <source>
        <dbReference type="EMBL" id="MBC5617314.1"/>
    </source>
</evidence>
<evidence type="ECO:0000256" key="2">
    <source>
        <dbReference type="ARBA" id="ARBA00010942"/>
    </source>
</evidence>
<feature type="transmembrane region" description="Helical" evidence="9">
    <location>
        <begin position="469"/>
        <end position="496"/>
    </location>
</feature>
<dbReference type="RefSeq" id="WP_186965900.1">
    <property type="nucleotide sequence ID" value="NZ_JACOOK010000005.1"/>
</dbReference>
<proteinExistence type="inferred from homology"/>
<evidence type="ECO:0000256" key="1">
    <source>
        <dbReference type="ARBA" id="ARBA00004429"/>
    </source>
</evidence>
<dbReference type="Gene3D" id="3.30.70.1320">
    <property type="entry name" value="Multidrug efflux transporter AcrB pore domain like"/>
    <property type="match status" value="1"/>
</dbReference>
<dbReference type="Gene3D" id="3.30.2090.10">
    <property type="entry name" value="Multidrug efflux transporter AcrB TolC docking domain, DN and DC subdomains"/>
    <property type="match status" value="2"/>
</dbReference>
<dbReference type="Proteomes" id="UP000636891">
    <property type="component" value="Unassembled WGS sequence"/>
</dbReference>
<keyword evidence="7 9" id="KW-1133">Transmembrane helix</keyword>
<dbReference type="PRINTS" id="PR00702">
    <property type="entry name" value="ACRIFLAVINRP"/>
</dbReference>
<comment type="caution">
    <text evidence="10">The sequence shown here is derived from an EMBL/GenBank/DDBJ whole genome shotgun (WGS) entry which is preliminary data.</text>
</comment>
<feature type="transmembrane region" description="Helical" evidence="9">
    <location>
        <begin position="865"/>
        <end position="885"/>
    </location>
</feature>
<dbReference type="InterPro" id="IPR027463">
    <property type="entry name" value="AcrB_DN_DC_subdom"/>
</dbReference>
<feature type="transmembrane region" description="Helical" evidence="9">
    <location>
        <begin position="967"/>
        <end position="988"/>
    </location>
</feature>
<keyword evidence="4" id="KW-1003">Cell membrane</keyword>
<dbReference type="NCBIfam" id="TIGR00915">
    <property type="entry name" value="2A0602"/>
    <property type="match status" value="1"/>
</dbReference>
<dbReference type="PANTHER" id="PTHR32063">
    <property type="match status" value="1"/>
</dbReference>
<keyword evidence="5" id="KW-0997">Cell inner membrane</keyword>
<dbReference type="SUPFAM" id="SSF82866">
    <property type="entry name" value="Multidrug efflux transporter AcrB transmembrane domain"/>
    <property type="match status" value="2"/>
</dbReference>
<comment type="similarity">
    <text evidence="2">Belongs to the resistance-nodulation-cell division (RND) (TC 2.A.6) family.</text>
</comment>
<dbReference type="PANTHER" id="PTHR32063:SF11">
    <property type="entry name" value="CATION OR DRUG EFFLUX SYSTEM PROTEIN"/>
    <property type="match status" value="1"/>
</dbReference>
<dbReference type="InterPro" id="IPR001036">
    <property type="entry name" value="Acrflvin-R"/>
</dbReference>